<evidence type="ECO:0000259" key="2">
    <source>
        <dbReference type="PROSITE" id="PS50883"/>
    </source>
</evidence>
<dbReference type="SUPFAM" id="SSF158472">
    <property type="entry name" value="HAMP domain-like"/>
    <property type="match status" value="1"/>
</dbReference>
<name>A0A2A5JPV1_PSEO7</name>
<evidence type="ECO:0000259" key="4">
    <source>
        <dbReference type="PROSITE" id="PS50887"/>
    </source>
</evidence>
<feature type="domain" description="GGDEF" evidence="4">
    <location>
        <begin position="372"/>
        <end position="512"/>
    </location>
</feature>
<evidence type="ECO:0000259" key="3">
    <source>
        <dbReference type="PROSITE" id="PS50885"/>
    </source>
</evidence>
<dbReference type="SUPFAM" id="SSF55073">
    <property type="entry name" value="Nucleotide cyclase"/>
    <property type="match status" value="1"/>
</dbReference>
<dbReference type="InterPro" id="IPR043128">
    <property type="entry name" value="Rev_trsase/Diguanyl_cyclase"/>
</dbReference>
<dbReference type="InterPro" id="IPR001633">
    <property type="entry name" value="EAL_dom"/>
</dbReference>
<reference evidence="6" key="1">
    <citation type="journal article" date="2019" name="Genome Announc.">
        <title>Draft Genome Sequence of Pseudoalteromonas piscicida Strain 36Y ROTHPW, an Hypersaline Seawater Isolate from the South Coast of Sonora, Mexico.</title>
        <authorList>
            <person name="Sanchez-Diaz R."/>
            <person name="Molina-Garza Z.J."/>
            <person name="Cruz-Suarez L.E."/>
            <person name="Selvin J."/>
            <person name="Kiran G.S."/>
            <person name="Ibarra-Gamez J.C."/>
            <person name="Gomez-Gil B."/>
            <person name="Galaviz-Silva L."/>
        </authorList>
    </citation>
    <scope>NUCLEOTIDE SEQUENCE [LARGE SCALE GENOMIC DNA]</scope>
    <source>
        <strain evidence="6">36Y_RITHPW</strain>
    </source>
</reference>
<keyword evidence="1" id="KW-1133">Transmembrane helix</keyword>
<dbReference type="Pfam" id="PF00563">
    <property type="entry name" value="EAL"/>
    <property type="match status" value="1"/>
</dbReference>
<dbReference type="GO" id="GO:0071111">
    <property type="term" value="F:cyclic-guanylate-specific phosphodiesterase activity"/>
    <property type="evidence" value="ECO:0007669"/>
    <property type="project" value="InterPro"/>
</dbReference>
<protein>
    <submittedName>
        <fullName evidence="5">GGDEF domain-containing protein</fullName>
    </submittedName>
</protein>
<dbReference type="PROSITE" id="PS50887">
    <property type="entry name" value="GGDEF"/>
    <property type="match status" value="1"/>
</dbReference>
<dbReference type="NCBIfam" id="TIGR00254">
    <property type="entry name" value="GGDEF"/>
    <property type="match status" value="1"/>
</dbReference>
<dbReference type="PANTHER" id="PTHR33121:SF71">
    <property type="entry name" value="OXYGEN SENSOR PROTEIN DOSP"/>
    <property type="match status" value="1"/>
</dbReference>
<sequence length="778" mass="86781">MNNSFKNKIISLCIMLILVTAGMSLASFWWSTSKFNEAQVERKIQVAQNVYQQYLKARERLLVTAATVLTADFGFKQAVATRDAQTISSVLLNHSRRIDADLMLLLDVQGNLISANTEGLSFPGNTRSWMQALQSHNDHSAFVVLNDHLYQVIILPVRAPRTIAYTVIGFEVGETVANELKELTGMETSFVGEADNLKASSLDALTLGSDLFDFLAAQKTTRWFGEYSVFESAEVSLPSLDSNPISLVLSSDLTTQYQEFDKMVLTIILLSVGTILIGFITSGVVAKNLTTPLSKLTEMAKRFAKGDYSAKLAESRPTQEICQLVDAFNNMGEDIQEREEQIRFQASHDHLTGFYNRNAALDRLHSMLSGGAEFYFLAIDIKGLRHINDKLGPRVGDDCIKAVAKRIAEINAEEGGLNVRLGGDEFLVAHRAKAYADPQSAVIGIVECAERLNQGLGKPYMVQGLDISLHFSIGVVHYPKQAHTPEDVVRRALIAVDTAAHDGHDVYYYQSGEDEAHLERLQIIDELKQAITHDDGQLFMTYQPKLNMKTNRIDKVESLIRWQRKNGEWVSPELFIDLAEQSGLIVELTQWVVKTVVSQVANWVRQGERIKAAINVSAQDIADKNFLPHLKALLESYKVKPELITIELTERDMIENEEKGIAVLQALKQLGVQVSLDDYGVGQTSLGRLKMLPIDELKLDKVFILKLAQSEKDQFIVSSTITLGHQLGFSVVAEGVEDKASLDLLESMQCDYAQGYYLSKPLKAQDFDQWLGRYHEVG</sequence>
<gene>
    <name evidence="5" type="ORF">CEX98_12165</name>
</gene>
<dbReference type="InterPro" id="IPR029150">
    <property type="entry name" value="dCache_3"/>
</dbReference>
<feature type="domain" description="HAMP" evidence="3">
    <location>
        <begin position="287"/>
        <end position="340"/>
    </location>
</feature>
<dbReference type="PANTHER" id="PTHR33121">
    <property type="entry name" value="CYCLIC DI-GMP PHOSPHODIESTERASE PDEF"/>
    <property type="match status" value="1"/>
</dbReference>
<dbReference type="SMART" id="SM00052">
    <property type="entry name" value="EAL"/>
    <property type="match status" value="1"/>
</dbReference>
<comment type="caution">
    <text evidence="5">The sequence shown here is derived from an EMBL/GenBank/DDBJ whole genome shotgun (WGS) entry which is preliminary data.</text>
</comment>
<dbReference type="InterPro" id="IPR029787">
    <property type="entry name" value="Nucleotide_cyclase"/>
</dbReference>
<dbReference type="Gene3D" id="3.20.20.450">
    <property type="entry name" value="EAL domain"/>
    <property type="match status" value="1"/>
</dbReference>
<accession>A0A2A5JPV1</accession>
<evidence type="ECO:0000313" key="5">
    <source>
        <dbReference type="EMBL" id="PCK31397.1"/>
    </source>
</evidence>
<evidence type="ECO:0000256" key="1">
    <source>
        <dbReference type="SAM" id="Phobius"/>
    </source>
</evidence>
<dbReference type="Gene3D" id="6.10.340.10">
    <property type="match status" value="1"/>
</dbReference>
<dbReference type="CDD" id="cd01948">
    <property type="entry name" value="EAL"/>
    <property type="match status" value="1"/>
</dbReference>
<proteinExistence type="predicted"/>
<dbReference type="SUPFAM" id="SSF141868">
    <property type="entry name" value="EAL domain-like"/>
    <property type="match status" value="1"/>
</dbReference>
<dbReference type="RefSeq" id="WP_099642340.1">
    <property type="nucleotide sequence ID" value="NZ_JAQPZX010000012.1"/>
</dbReference>
<dbReference type="PROSITE" id="PS50885">
    <property type="entry name" value="HAMP"/>
    <property type="match status" value="1"/>
</dbReference>
<dbReference type="SMART" id="SM00304">
    <property type="entry name" value="HAMP"/>
    <property type="match status" value="1"/>
</dbReference>
<dbReference type="GO" id="GO:0016020">
    <property type="term" value="C:membrane"/>
    <property type="evidence" value="ECO:0007669"/>
    <property type="project" value="InterPro"/>
</dbReference>
<dbReference type="OrthoDB" id="9804951at2"/>
<dbReference type="InterPro" id="IPR035919">
    <property type="entry name" value="EAL_sf"/>
</dbReference>
<dbReference type="GO" id="GO:0007165">
    <property type="term" value="P:signal transduction"/>
    <property type="evidence" value="ECO:0007669"/>
    <property type="project" value="InterPro"/>
</dbReference>
<feature type="domain" description="EAL" evidence="2">
    <location>
        <begin position="520"/>
        <end position="775"/>
    </location>
</feature>
<dbReference type="PROSITE" id="PS50883">
    <property type="entry name" value="EAL"/>
    <property type="match status" value="1"/>
</dbReference>
<dbReference type="AlphaFoldDB" id="A0A2A5JPV1"/>
<dbReference type="Pfam" id="PF00990">
    <property type="entry name" value="GGDEF"/>
    <property type="match status" value="1"/>
</dbReference>
<dbReference type="SMART" id="SM00267">
    <property type="entry name" value="GGDEF"/>
    <property type="match status" value="1"/>
</dbReference>
<dbReference type="Proteomes" id="UP000228621">
    <property type="component" value="Unassembled WGS sequence"/>
</dbReference>
<keyword evidence="6" id="KW-1185">Reference proteome</keyword>
<evidence type="ECO:0000313" key="6">
    <source>
        <dbReference type="Proteomes" id="UP000228621"/>
    </source>
</evidence>
<dbReference type="InterPro" id="IPR050706">
    <property type="entry name" value="Cyclic-di-GMP_PDE-like"/>
</dbReference>
<dbReference type="CDD" id="cd06225">
    <property type="entry name" value="HAMP"/>
    <property type="match status" value="1"/>
</dbReference>
<dbReference type="Pfam" id="PF00672">
    <property type="entry name" value="HAMP"/>
    <property type="match status" value="1"/>
</dbReference>
<dbReference type="InterPro" id="IPR000160">
    <property type="entry name" value="GGDEF_dom"/>
</dbReference>
<dbReference type="InterPro" id="IPR003660">
    <property type="entry name" value="HAMP_dom"/>
</dbReference>
<dbReference type="CDD" id="cd01949">
    <property type="entry name" value="GGDEF"/>
    <property type="match status" value="1"/>
</dbReference>
<keyword evidence="1" id="KW-0472">Membrane</keyword>
<dbReference type="Pfam" id="PF14827">
    <property type="entry name" value="dCache_3"/>
    <property type="match status" value="1"/>
</dbReference>
<feature type="transmembrane region" description="Helical" evidence="1">
    <location>
        <begin position="263"/>
        <end position="286"/>
    </location>
</feature>
<organism evidence="5 6">
    <name type="scientific">Pseudoalteromonas piscicida</name>
    <dbReference type="NCBI Taxonomy" id="43662"/>
    <lineage>
        <taxon>Bacteria</taxon>
        <taxon>Pseudomonadati</taxon>
        <taxon>Pseudomonadota</taxon>
        <taxon>Gammaproteobacteria</taxon>
        <taxon>Alteromonadales</taxon>
        <taxon>Pseudoalteromonadaceae</taxon>
        <taxon>Pseudoalteromonas</taxon>
    </lineage>
</organism>
<dbReference type="EMBL" id="NKHF01000055">
    <property type="protein sequence ID" value="PCK31397.1"/>
    <property type="molecule type" value="Genomic_DNA"/>
</dbReference>
<keyword evidence="1" id="KW-0812">Transmembrane</keyword>
<dbReference type="Gene3D" id="3.30.70.270">
    <property type="match status" value="1"/>
</dbReference>